<dbReference type="Proteomes" id="UP000438429">
    <property type="component" value="Unassembled WGS sequence"/>
</dbReference>
<dbReference type="EMBL" id="VEVO01000019">
    <property type="protein sequence ID" value="KAF0026105.1"/>
    <property type="molecule type" value="Genomic_DNA"/>
</dbReference>
<feature type="compositionally biased region" description="Basic and acidic residues" evidence="1">
    <location>
        <begin position="1"/>
        <end position="16"/>
    </location>
</feature>
<proteinExistence type="predicted"/>
<evidence type="ECO:0000256" key="1">
    <source>
        <dbReference type="SAM" id="MobiDB-lite"/>
    </source>
</evidence>
<reference evidence="2 3" key="1">
    <citation type="submission" date="2019-06" db="EMBL/GenBank/DDBJ databases">
        <title>Draft genomes of female and male turbot (Scophthalmus maximus).</title>
        <authorList>
            <person name="Xu H."/>
            <person name="Xu X.-W."/>
            <person name="Shao C."/>
            <person name="Chen S."/>
        </authorList>
    </citation>
    <scope>NUCLEOTIDE SEQUENCE [LARGE SCALE GENOMIC DNA]</scope>
    <source>
        <strain evidence="2">Ysfricsl-2016a</strain>
        <tissue evidence="2">Blood</tissue>
    </source>
</reference>
<name>A0A6A4S1G7_SCOMX</name>
<organism evidence="2 3">
    <name type="scientific">Scophthalmus maximus</name>
    <name type="common">Turbot</name>
    <name type="synonym">Psetta maxima</name>
    <dbReference type="NCBI Taxonomy" id="52904"/>
    <lineage>
        <taxon>Eukaryota</taxon>
        <taxon>Metazoa</taxon>
        <taxon>Chordata</taxon>
        <taxon>Craniata</taxon>
        <taxon>Vertebrata</taxon>
        <taxon>Euteleostomi</taxon>
        <taxon>Actinopterygii</taxon>
        <taxon>Neopterygii</taxon>
        <taxon>Teleostei</taxon>
        <taxon>Neoteleostei</taxon>
        <taxon>Acanthomorphata</taxon>
        <taxon>Carangaria</taxon>
        <taxon>Pleuronectiformes</taxon>
        <taxon>Pleuronectoidei</taxon>
        <taxon>Scophthalmidae</taxon>
        <taxon>Scophthalmus</taxon>
    </lineage>
</organism>
<dbReference type="AlphaFoldDB" id="A0A6A4S1G7"/>
<evidence type="ECO:0000313" key="2">
    <source>
        <dbReference type="EMBL" id="KAF0026105.1"/>
    </source>
</evidence>
<feature type="region of interest" description="Disordered" evidence="1">
    <location>
        <begin position="1"/>
        <end position="22"/>
    </location>
</feature>
<sequence>MKTSCRRPECHREKQSPPDFNPYSTFHPFVVETGRPSCGLAFDGGEEFRSQGPAFTIPGVIVSLHTAEMTNAFDARDIVLRLTEKTVGPSVLVLAPFLRKQSIRQEK</sequence>
<comment type="caution">
    <text evidence="2">The sequence shown here is derived from an EMBL/GenBank/DDBJ whole genome shotgun (WGS) entry which is preliminary data.</text>
</comment>
<protein>
    <submittedName>
        <fullName evidence="2">Uncharacterized protein</fullName>
    </submittedName>
</protein>
<evidence type="ECO:0000313" key="3">
    <source>
        <dbReference type="Proteomes" id="UP000438429"/>
    </source>
</evidence>
<gene>
    <name evidence="2" type="ORF">F2P81_020842</name>
</gene>
<accession>A0A6A4S1G7</accession>